<name>A0ABU2MUA6_9ACTN</name>
<evidence type="ECO:0000256" key="2">
    <source>
        <dbReference type="SAM" id="MobiDB-lite"/>
    </source>
</evidence>
<feature type="chain" id="PRO_5046865082" evidence="4">
    <location>
        <begin position="31"/>
        <end position="332"/>
    </location>
</feature>
<organism evidence="6 7">
    <name type="scientific">Streptomyces litchfieldiae</name>
    <dbReference type="NCBI Taxonomy" id="3075543"/>
    <lineage>
        <taxon>Bacteria</taxon>
        <taxon>Bacillati</taxon>
        <taxon>Actinomycetota</taxon>
        <taxon>Actinomycetes</taxon>
        <taxon>Kitasatosporales</taxon>
        <taxon>Streptomycetaceae</taxon>
        <taxon>Streptomyces</taxon>
    </lineage>
</organism>
<keyword evidence="3" id="KW-1133">Transmembrane helix</keyword>
<proteinExistence type="predicted"/>
<feature type="compositionally biased region" description="Basic and acidic residues" evidence="2">
    <location>
        <begin position="247"/>
        <end position="257"/>
    </location>
</feature>
<comment type="caution">
    <text evidence="6">The sequence shown here is derived from an EMBL/GenBank/DDBJ whole genome shotgun (WGS) entry which is preliminary data.</text>
</comment>
<accession>A0ABU2MUA6</accession>
<evidence type="ECO:0000256" key="3">
    <source>
        <dbReference type="SAM" id="Phobius"/>
    </source>
</evidence>
<sequence>MRSFVGQRGRRVAALLGVPVAGLLALTACSSSSDSEGGGDAAASVADVEEGPGESGENAGPPQEEGTGSGTADEAGPAGEQNRQMAAPDPASAHLIRTASVIVRTDDVAGRHATAVGLAADLGGYVSDENTERDEEGHEVSVVTLKVPGDRYEELLGAVSELGELEHREVTTEDVTDQVVDVESRIATQEESVARIRELLDQARSIDDIVDIEAELSARQADLESLQSQYESLRARTGMATIVLELRQERDPAPEREKEEDDSGNPSVVGALGGGWDAFVTALLWAAAVVSASLPFLVLLALLLLGWRLVHGRLARRAAPAADGPDGPAATP</sequence>
<keyword evidence="7" id="KW-1185">Reference proteome</keyword>
<keyword evidence="4" id="KW-0732">Signal</keyword>
<dbReference type="RefSeq" id="WP_311705281.1">
    <property type="nucleotide sequence ID" value="NZ_JAVREL010000008.1"/>
</dbReference>
<keyword evidence="1" id="KW-0175">Coiled coil</keyword>
<dbReference type="PROSITE" id="PS51257">
    <property type="entry name" value="PROKAR_LIPOPROTEIN"/>
    <property type="match status" value="1"/>
</dbReference>
<evidence type="ECO:0000256" key="4">
    <source>
        <dbReference type="SAM" id="SignalP"/>
    </source>
</evidence>
<evidence type="ECO:0000259" key="5">
    <source>
        <dbReference type="Pfam" id="PF14257"/>
    </source>
</evidence>
<dbReference type="InterPro" id="IPR025645">
    <property type="entry name" value="DUF4349"/>
</dbReference>
<feature type="coiled-coil region" evidence="1">
    <location>
        <begin position="209"/>
        <end position="236"/>
    </location>
</feature>
<feature type="compositionally biased region" description="Low complexity" evidence="2">
    <location>
        <begin position="30"/>
        <end position="46"/>
    </location>
</feature>
<evidence type="ECO:0000313" key="7">
    <source>
        <dbReference type="Proteomes" id="UP001183246"/>
    </source>
</evidence>
<evidence type="ECO:0000256" key="1">
    <source>
        <dbReference type="SAM" id="Coils"/>
    </source>
</evidence>
<keyword evidence="3" id="KW-0472">Membrane</keyword>
<protein>
    <submittedName>
        <fullName evidence="6">DUF4349 domain-containing protein</fullName>
    </submittedName>
</protein>
<feature type="signal peptide" evidence="4">
    <location>
        <begin position="1"/>
        <end position="30"/>
    </location>
</feature>
<evidence type="ECO:0000313" key="6">
    <source>
        <dbReference type="EMBL" id="MDT0344154.1"/>
    </source>
</evidence>
<gene>
    <name evidence="6" type="ORF">RM590_16230</name>
</gene>
<dbReference type="Proteomes" id="UP001183246">
    <property type="component" value="Unassembled WGS sequence"/>
</dbReference>
<feature type="transmembrane region" description="Helical" evidence="3">
    <location>
        <begin position="282"/>
        <end position="307"/>
    </location>
</feature>
<dbReference type="EMBL" id="JAVREL010000008">
    <property type="protein sequence ID" value="MDT0344154.1"/>
    <property type="molecule type" value="Genomic_DNA"/>
</dbReference>
<dbReference type="Pfam" id="PF14257">
    <property type="entry name" value="DUF4349"/>
    <property type="match status" value="1"/>
</dbReference>
<feature type="domain" description="DUF4349" evidence="5">
    <location>
        <begin position="94"/>
        <end position="308"/>
    </location>
</feature>
<feature type="region of interest" description="Disordered" evidence="2">
    <location>
        <begin position="30"/>
        <end position="91"/>
    </location>
</feature>
<reference evidence="7" key="1">
    <citation type="submission" date="2023-07" db="EMBL/GenBank/DDBJ databases">
        <title>30 novel species of actinomycetes from the DSMZ collection.</title>
        <authorList>
            <person name="Nouioui I."/>
        </authorList>
    </citation>
    <scope>NUCLEOTIDE SEQUENCE [LARGE SCALE GENOMIC DNA]</scope>
    <source>
        <strain evidence="7">DSM 44938</strain>
    </source>
</reference>
<feature type="region of interest" description="Disordered" evidence="2">
    <location>
        <begin position="247"/>
        <end position="267"/>
    </location>
</feature>
<keyword evidence="3" id="KW-0812">Transmembrane</keyword>